<evidence type="ECO:0000256" key="1">
    <source>
        <dbReference type="SAM" id="SignalP"/>
    </source>
</evidence>
<proteinExistence type="predicted"/>
<dbReference type="AlphaFoldDB" id="A0A9J6QPY6"/>
<feature type="chain" id="PRO_5039913929" evidence="1">
    <location>
        <begin position="26"/>
        <end position="134"/>
    </location>
</feature>
<protein>
    <submittedName>
        <fullName evidence="3">Lipocalin family protein</fullName>
    </submittedName>
</protein>
<keyword evidence="1" id="KW-0732">Signal</keyword>
<keyword evidence="4" id="KW-1185">Reference proteome</keyword>
<dbReference type="EMBL" id="JAOSHN010000002">
    <property type="protein sequence ID" value="MCU7377917.1"/>
    <property type="molecule type" value="Genomic_DNA"/>
</dbReference>
<feature type="domain" description="Lipocalin-like" evidence="2">
    <location>
        <begin position="37"/>
        <end position="121"/>
    </location>
</feature>
<organism evidence="3 4">
    <name type="scientific">Hominibacterium faecale</name>
    <dbReference type="NCBI Taxonomy" id="2839743"/>
    <lineage>
        <taxon>Bacteria</taxon>
        <taxon>Bacillati</taxon>
        <taxon>Bacillota</taxon>
        <taxon>Clostridia</taxon>
        <taxon>Peptostreptococcales</taxon>
        <taxon>Anaerovoracaceae</taxon>
        <taxon>Hominibacterium</taxon>
    </lineage>
</organism>
<sequence length="134" mass="14162">MYQMKKNIPALILAMVLCIGLAACGAGDQKKGGNTAIVGTWELSEIAAGSSKMGAEDYMKSADVDKVPVLTFEDDGKVTLDVNGDSGTGTWSEEGGAYSITYKSGDDDVTKSVELDGSTLKMEQNGYALTYEKK</sequence>
<dbReference type="RefSeq" id="WP_253019682.1">
    <property type="nucleotide sequence ID" value="NZ_JAOSHN010000002.1"/>
</dbReference>
<feature type="signal peptide" evidence="1">
    <location>
        <begin position="1"/>
        <end position="25"/>
    </location>
</feature>
<evidence type="ECO:0000313" key="4">
    <source>
        <dbReference type="Proteomes" id="UP001065549"/>
    </source>
</evidence>
<dbReference type="Proteomes" id="UP001065549">
    <property type="component" value="Unassembled WGS sequence"/>
</dbReference>
<dbReference type="Pfam" id="PF13648">
    <property type="entry name" value="Lipocalin_4"/>
    <property type="match status" value="1"/>
</dbReference>
<reference evidence="3" key="1">
    <citation type="submission" date="2022-09" db="EMBL/GenBank/DDBJ databases">
        <title>Culturomic study of gut microbiota in children with autism spectrum disorder.</title>
        <authorList>
            <person name="Efimov B.A."/>
            <person name="Chaplin A.V."/>
            <person name="Sokolova S.R."/>
            <person name="Pikina A.P."/>
            <person name="Korzhanova M."/>
            <person name="Belova V."/>
            <person name="Korostin D."/>
        </authorList>
    </citation>
    <scope>NUCLEOTIDE SEQUENCE</scope>
    <source>
        <strain evidence="3">ASD5510</strain>
    </source>
</reference>
<dbReference type="InterPro" id="IPR024311">
    <property type="entry name" value="Lipocalin-like"/>
</dbReference>
<gene>
    <name evidence="3" type="ORF">OBO34_06070</name>
</gene>
<evidence type="ECO:0000259" key="2">
    <source>
        <dbReference type="Pfam" id="PF13648"/>
    </source>
</evidence>
<evidence type="ECO:0000313" key="3">
    <source>
        <dbReference type="EMBL" id="MCU7377917.1"/>
    </source>
</evidence>
<name>A0A9J6QPY6_9FIRM</name>
<dbReference type="PROSITE" id="PS51257">
    <property type="entry name" value="PROKAR_LIPOPROTEIN"/>
    <property type="match status" value="1"/>
</dbReference>
<comment type="caution">
    <text evidence="3">The sequence shown here is derived from an EMBL/GenBank/DDBJ whole genome shotgun (WGS) entry which is preliminary data.</text>
</comment>
<accession>A0A9J6QPY6</accession>